<keyword evidence="2" id="KW-1185">Reference proteome</keyword>
<comment type="caution">
    <text evidence="1">The sequence shown here is derived from an EMBL/GenBank/DDBJ whole genome shotgun (WGS) entry which is preliminary data.</text>
</comment>
<dbReference type="OrthoDB" id="3214149at2759"/>
<protein>
    <submittedName>
        <fullName evidence="1">Uncharacterized protein</fullName>
    </submittedName>
</protein>
<accession>A0A4Y2L3Y5</accession>
<sequence>MTPRIVMEDYWSRILENYWSGILENYWSRILENYWCPLSSECWAQLMSQEFTIVGRINIPSSRHSVVQYHSVNDICNNEYIVRALYLSLHTSSHLTILMSKSLLSPLNGCLFA</sequence>
<name>A0A4Y2L3Y5_ARAVE</name>
<dbReference type="AlphaFoldDB" id="A0A4Y2L3Y5"/>
<proteinExistence type="predicted"/>
<reference evidence="1 2" key="1">
    <citation type="journal article" date="2019" name="Sci. Rep.">
        <title>Orb-weaving spider Araneus ventricosus genome elucidates the spidroin gene catalogue.</title>
        <authorList>
            <person name="Kono N."/>
            <person name="Nakamura H."/>
            <person name="Ohtoshi R."/>
            <person name="Moran D.A.P."/>
            <person name="Shinohara A."/>
            <person name="Yoshida Y."/>
            <person name="Fujiwara M."/>
            <person name="Mori M."/>
            <person name="Tomita M."/>
            <person name="Arakawa K."/>
        </authorList>
    </citation>
    <scope>NUCLEOTIDE SEQUENCE [LARGE SCALE GENOMIC DNA]</scope>
</reference>
<organism evidence="1 2">
    <name type="scientific">Araneus ventricosus</name>
    <name type="common">Orbweaver spider</name>
    <name type="synonym">Epeira ventricosa</name>
    <dbReference type="NCBI Taxonomy" id="182803"/>
    <lineage>
        <taxon>Eukaryota</taxon>
        <taxon>Metazoa</taxon>
        <taxon>Ecdysozoa</taxon>
        <taxon>Arthropoda</taxon>
        <taxon>Chelicerata</taxon>
        <taxon>Arachnida</taxon>
        <taxon>Araneae</taxon>
        <taxon>Araneomorphae</taxon>
        <taxon>Entelegynae</taxon>
        <taxon>Araneoidea</taxon>
        <taxon>Araneidae</taxon>
        <taxon>Araneus</taxon>
    </lineage>
</organism>
<dbReference type="Proteomes" id="UP000499080">
    <property type="component" value="Unassembled WGS sequence"/>
</dbReference>
<evidence type="ECO:0000313" key="2">
    <source>
        <dbReference type="Proteomes" id="UP000499080"/>
    </source>
</evidence>
<dbReference type="EMBL" id="BGPR01197731">
    <property type="protein sequence ID" value="GBN09391.1"/>
    <property type="molecule type" value="Genomic_DNA"/>
</dbReference>
<gene>
    <name evidence="1" type="ORF">AVEN_220906_1</name>
</gene>
<evidence type="ECO:0000313" key="1">
    <source>
        <dbReference type="EMBL" id="GBN09391.1"/>
    </source>
</evidence>